<evidence type="ECO:0000313" key="6">
    <source>
        <dbReference type="EMBL" id="OGL66372.1"/>
    </source>
</evidence>
<reference evidence="6 7" key="1">
    <citation type="journal article" date="2016" name="Nat. Commun.">
        <title>Thousands of microbial genomes shed light on interconnected biogeochemical processes in an aquifer system.</title>
        <authorList>
            <person name="Anantharaman K."/>
            <person name="Brown C.T."/>
            <person name="Hug L.A."/>
            <person name="Sharon I."/>
            <person name="Castelle C.J."/>
            <person name="Probst A.J."/>
            <person name="Thomas B.C."/>
            <person name="Singh A."/>
            <person name="Wilkins M.J."/>
            <person name="Karaoz U."/>
            <person name="Brodie E.L."/>
            <person name="Williams K.H."/>
            <person name="Hubbard S.S."/>
            <person name="Banfield J.F."/>
        </authorList>
    </citation>
    <scope>NUCLEOTIDE SEQUENCE [LARGE SCALE GENOMIC DNA]</scope>
</reference>
<dbReference type="GO" id="GO:0071555">
    <property type="term" value="P:cell wall organization"/>
    <property type="evidence" value="ECO:0007669"/>
    <property type="project" value="TreeGrafter"/>
</dbReference>
<dbReference type="Pfam" id="PF00905">
    <property type="entry name" value="Transpeptidase"/>
    <property type="match status" value="1"/>
</dbReference>
<dbReference type="InterPro" id="IPR012338">
    <property type="entry name" value="Beta-lactam/transpept-like"/>
</dbReference>
<evidence type="ECO:0000313" key="7">
    <source>
        <dbReference type="Proteomes" id="UP000177885"/>
    </source>
</evidence>
<protein>
    <recommendedName>
        <fullName evidence="8">Penicillin-binding protein transpeptidase domain-containing protein</fullName>
    </recommendedName>
</protein>
<keyword evidence="3" id="KW-0812">Transmembrane</keyword>
<dbReference type="GO" id="GO:0008658">
    <property type="term" value="F:penicillin binding"/>
    <property type="evidence" value="ECO:0007669"/>
    <property type="project" value="InterPro"/>
</dbReference>
<keyword evidence="3" id="KW-1133">Transmembrane helix</keyword>
<dbReference type="STRING" id="1802385.A2856_01615"/>
<proteinExistence type="predicted"/>
<dbReference type="InterPro" id="IPR005311">
    <property type="entry name" value="PBP_dimer"/>
</dbReference>
<accession>A0A1F7TK90</accession>
<dbReference type="AlphaFoldDB" id="A0A1F7TK90"/>
<dbReference type="PANTHER" id="PTHR30627:SF1">
    <property type="entry name" value="PEPTIDOGLYCAN D,D-TRANSPEPTIDASE FTSI"/>
    <property type="match status" value="1"/>
</dbReference>
<evidence type="ECO:0000256" key="3">
    <source>
        <dbReference type="SAM" id="Phobius"/>
    </source>
</evidence>
<dbReference type="Gene3D" id="3.40.710.10">
    <property type="entry name" value="DD-peptidase/beta-lactamase superfamily"/>
    <property type="match status" value="1"/>
</dbReference>
<dbReference type="SUPFAM" id="SSF56519">
    <property type="entry name" value="Penicillin binding protein dimerisation domain"/>
    <property type="match status" value="1"/>
</dbReference>
<comment type="caution">
    <text evidence="6">The sequence shown here is derived from an EMBL/GenBank/DDBJ whole genome shotgun (WGS) entry which is preliminary data.</text>
</comment>
<sequence length="588" mass="63242">MGEDRRARWKPRASGEARDLRTDALRTVVALFALAVCGKLFLLQVMDHPLYAALAEGQHGIFRELFPTRGDVLVHDMKDGALVTAATNQRLALVYADPRRVEDAAKTAGLLGELFGYDEERIEALEKRLGQREDPYEPIERHVDGATLARVHALALAGVKDVPEETRFYPESGLGGHVFGFLGADDDGKRSGKYGIEGYFDQELSGTMGFVRSERDISGRLIAVGEHSVEPAVDGADVVLTLDRTIQYRACQAITQAVRRHQADGGSVVIMEPSTGRILAMCAAPDFDPNDYGDVDSVRVFNNPAIFDAYEPGSVFKAVTMAAALDAGAVTPDTIYEDVGVVKIDGFDIKNSTGAANGWQSMTQALEKSLNTGMIFAMRQVGRDAFEDYVRRFGFGSRTGVELDTEVAGDLKGLDKAGEVFAATASYGQGITVTPLQIASAYAAIANGGILKKARIVDEVRSPDGRVDARATEDVRRVIEPKTAKTLAAMLISVVENGHGKKAGVKGYYVAGKTGTAQVARADAAGYEEHATIGTFAGFAPADDPKFAMVVRIDRPADAVFAESTAAPVFGELAKFLLEYFEVSPNRN</sequence>
<dbReference type="Proteomes" id="UP000177885">
    <property type="component" value="Unassembled WGS sequence"/>
</dbReference>
<dbReference type="GO" id="GO:0005886">
    <property type="term" value="C:plasma membrane"/>
    <property type="evidence" value="ECO:0007669"/>
    <property type="project" value="TreeGrafter"/>
</dbReference>
<keyword evidence="2 3" id="KW-0472">Membrane</keyword>
<dbReference type="Gene3D" id="3.30.450.330">
    <property type="match status" value="1"/>
</dbReference>
<evidence type="ECO:0000256" key="2">
    <source>
        <dbReference type="ARBA" id="ARBA00023136"/>
    </source>
</evidence>
<dbReference type="SUPFAM" id="SSF56601">
    <property type="entry name" value="beta-lactamase/transpeptidase-like"/>
    <property type="match status" value="1"/>
</dbReference>
<gene>
    <name evidence="6" type="ORF">A2856_01615</name>
</gene>
<dbReference type="InterPro" id="IPR036138">
    <property type="entry name" value="PBP_dimer_sf"/>
</dbReference>
<name>A0A1F7TK90_9BACT</name>
<dbReference type="Pfam" id="PF03717">
    <property type="entry name" value="PBP_dimer"/>
    <property type="match status" value="1"/>
</dbReference>
<dbReference type="InterPro" id="IPR050515">
    <property type="entry name" value="Beta-lactam/transpept"/>
</dbReference>
<evidence type="ECO:0000256" key="1">
    <source>
        <dbReference type="ARBA" id="ARBA00004370"/>
    </source>
</evidence>
<feature type="domain" description="Penicillin-binding protein dimerisation" evidence="5">
    <location>
        <begin position="67"/>
        <end position="223"/>
    </location>
</feature>
<dbReference type="InterPro" id="IPR001460">
    <property type="entry name" value="PCN-bd_Tpept"/>
</dbReference>
<comment type="subcellular location">
    <subcellularLocation>
        <location evidence="1">Membrane</location>
    </subcellularLocation>
</comment>
<organism evidence="6 7">
    <name type="scientific">Candidatus Uhrbacteria bacterium RIFCSPHIGHO2_01_FULL_63_20</name>
    <dbReference type="NCBI Taxonomy" id="1802385"/>
    <lineage>
        <taxon>Bacteria</taxon>
        <taxon>Candidatus Uhriibacteriota</taxon>
    </lineage>
</organism>
<dbReference type="PANTHER" id="PTHR30627">
    <property type="entry name" value="PEPTIDOGLYCAN D,D-TRANSPEPTIDASE"/>
    <property type="match status" value="1"/>
</dbReference>
<evidence type="ECO:0000259" key="4">
    <source>
        <dbReference type="Pfam" id="PF00905"/>
    </source>
</evidence>
<evidence type="ECO:0008006" key="8">
    <source>
        <dbReference type="Google" id="ProtNLM"/>
    </source>
</evidence>
<dbReference type="EMBL" id="MGDT01000007">
    <property type="protein sequence ID" value="OGL66372.1"/>
    <property type="molecule type" value="Genomic_DNA"/>
</dbReference>
<feature type="domain" description="Penicillin-binding protein transpeptidase" evidence="4">
    <location>
        <begin position="266"/>
        <end position="573"/>
    </location>
</feature>
<evidence type="ECO:0000259" key="5">
    <source>
        <dbReference type="Pfam" id="PF03717"/>
    </source>
</evidence>
<dbReference type="Gene3D" id="3.90.1310.10">
    <property type="entry name" value="Penicillin-binding protein 2a (Domain 2)"/>
    <property type="match status" value="1"/>
</dbReference>
<feature type="transmembrane region" description="Helical" evidence="3">
    <location>
        <begin position="28"/>
        <end position="46"/>
    </location>
</feature>